<dbReference type="Pfam" id="PF03525">
    <property type="entry name" value="Meiotic_rec114"/>
    <property type="match status" value="1"/>
</dbReference>
<evidence type="ECO:0000256" key="1">
    <source>
        <dbReference type="SAM" id="MobiDB-lite"/>
    </source>
</evidence>
<protein>
    <submittedName>
        <fullName evidence="2">Uncharacterized protein</fullName>
    </submittedName>
</protein>
<dbReference type="InterPro" id="IPR004354">
    <property type="entry name" value="Meiotic_Rec114"/>
</dbReference>
<proteinExistence type="predicted"/>
<dbReference type="GO" id="GO:0007131">
    <property type="term" value="P:reciprocal meiotic recombination"/>
    <property type="evidence" value="ECO:0007669"/>
    <property type="project" value="InterPro"/>
</dbReference>
<sequence length="473" mass="52697">MHGLPQQPQEATTLACLPLAKFSHTTTSINHRGPLNWSHVFGNGDIIGIFERVSMTAPLPSRVLLKILRDRDILEQIDLTHLTREASNQLQPYQHAQIKPIFAVVVKLPCLAVKYPKGNTCIRRFQIKFCLDRDFYSALCILSDIKCPFSEPTVDSMPPARKLTSSQWHPERIPAAPYTRDIFPSISGGTRLLTPVNALSPSYLPNISSNVTPVIPSPSLCTPYTKFTNETTPTSGQKHSMNETTTHMRQSIHDTSSQDTSNRASSRPSTATVCHDIQALDQLLPPKRDLPFTIPQAKRSHTMASRPFTISHIEDMYRRVPNTDIQPGLNTPAPSPSQIAEETQNSKMITLKYRPSSLPQLNPNPEPTISHIPTLTPSISIPSMSSTATRQSLPLMSQNASSLVTENPLTGKNPQEHKTDLPIETDLSSYLASPTAERTMKLENWICRSIEDDGFLQLCEDVEGIWRRFALGR</sequence>
<evidence type="ECO:0000313" key="2">
    <source>
        <dbReference type="EMBL" id="KAB8073882.1"/>
    </source>
</evidence>
<dbReference type="EMBL" id="ML732219">
    <property type="protein sequence ID" value="KAB8073882.1"/>
    <property type="molecule type" value="Genomic_DNA"/>
</dbReference>
<evidence type="ECO:0000313" key="3">
    <source>
        <dbReference type="Proteomes" id="UP000326565"/>
    </source>
</evidence>
<keyword evidence="3" id="KW-1185">Reference proteome</keyword>
<dbReference type="Proteomes" id="UP000326565">
    <property type="component" value="Unassembled WGS sequence"/>
</dbReference>
<organism evidence="2 3">
    <name type="scientific">Aspergillus leporis</name>
    <dbReference type="NCBI Taxonomy" id="41062"/>
    <lineage>
        <taxon>Eukaryota</taxon>
        <taxon>Fungi</taxon>
        <taxon>Dikarya</taxon>
        <taxon>Ascomycota</taxon>
        <taxon>Pezizomycotina</taxon>
        <taxon>Eurotiomycetes</taxon>
        <taxon>Eurotiomycetidae</taxon>
        <taxon>Eurotiales</taxon>
        <taxon>Aspergillaceae</taxon>
        <taxon>Aspergillus</taxon>
        <taxon>Aspergillus subgen. Circumdati</taxon>
    </lineage>
</organism>
<reference evidence="2 3" key="1">
    <citation type="submission" date="2019-04" db="EMBL/GenBank/DDBJ databases">
        <title>Friends and foes A comparative genomics study of 23 Aspergillus species from section Flavi.</title>
        <authorList>
            <consortium name="DOE Joint Genome Institute"/>
            <person name="Kjaerbolling I."/>
            <person name="Vesth T."/>
            <person name="Frisvad J.C."/>
            <person name="Nybo J.L."/>
            <person name="Theobald S."/>
            <person name="Kildgaard S."/>
            <person name="Isbrandt T."/>
            <person name="Kuo A."/>
            <person name="Sato A."/>
            <person name="Lyhne E.K."/>
            <person name="Kogle M.E."/>
            <person name="Wiebenga A."/>
            <person name="Kun R.S."/>
            <person name="Lubbers R.J."/>
            <person name="Makela M.R."/>
            <person name="Barry K."/>
            <person name="Chovatia M."/>
            <person name="Clum A."/>
            <person name="Daum C."/>
            <person name="Haridas S."/>
            <person name="He G."/>
            <person name="LaButti K."/>
            <person name="Lipzen A."/>
            <person name="Mondo S."/>
            <person name="Riley R."/>
            <person name="Salamov A."/>
            <person name="Simmons B.A."/>
            <person name="Magnuson J.K."/>
            <person name="Henrissat B."/>
            <person name="Mortensen U.H."/>
            <person name="Larsen T.O."/>
            <person name="Devries R.P."/>
            <person name="Grigoriev I.V."/>
            <person name="Machida M."/>
            <person name="Baker S.E."/>
            <person name="Andersen M.R."/>
        </authorList>
    </citation>
    <scope>NUCLEOTIDE SEQUENCE [LARGE SCALE GENOMIC DNA]</scope>
    <source>
        <strain evidence="2 3">CBS 151.66</strain>
    </source>
</reference>
<feature type="region of interest" description="Disordered" evidence="1">
    <location>
        <begin position="228"/>
        <end position="269"/>
    </location>
</feature>
<dbReference type="AlphaFoldDB" id="A0A5N5X3E9"/>
<gene>
    <name evidence="2" type="ORF">BDV29DRAFT_157172</name>
</gene>
<accession>A0A5N5X3E9</accession>
<name>A0A5N5X3E9_9EURO</name>
<dbReference type="OrthoDB" id="5360255at2759"/>